<feature type="compositionally biased region" description="Polar residues" evidence="1">
    <location>
        <begin position="771"/>
        <end position="782"/>
    </location>
</feature>
<dbReference type="VEuPathDB" id="VectorBase:AALB20_026639"/>
<dbReference type="VEuPathDB" id="VectorBase:AALB017688"/>
<feature type="domain" description="Myb/SANT-like DNA-binding" evidence="2">
    <location>
        <begin position="852"/>
        <end position="941"/>
    </location>
</feature>
<feature type="compositionally biased region" description="Acidic residues" evidence="1">
    <location>
        <begin position="311"/>
        <end position="350"/>
    </location>
</feature>
<proteinExistence type="predicted"/>
<sequence>MSTSVSSPATGAGEVAGGGVKSSYRLSLKRQSPSHDGTELGSRETWISTNKILNSSYCGRRTNSRNPNFDYDESKLLISLWGDPQVQKALITTHKKHPVIAELARKMREHGYNRSTEEINTRIKNLKCFYNRIKKDMAAGLINQTTWRHYADMDEIISRPVFGNRKKSDHDSLDEDGRSTQSLELEPPPLPSSDEPLPVKLELMSDDDDGDDERDDDEPTEIRAEDLLTIDASFPEETSAAASSSSSSSAAGSSGGIAKKSYPSSASRSNGRATNSDAVADRNSELTAASAAAKDVRKGRAGGNGGNADCTQDDDDDDDDDEDDDEEDDEDDDDDGSDFDVENEFNDGLDEILLKAQSKGNSSAAGSKTITGNSGTTSSDSANTSKAPGASGLVIESVTSGNGTTPSTSMAAATAPQQQQQGKISVVPTNLLLKSPSSLPSSSSSLSTPIQIFTKPTVSLAAATGGSTVKPVTMGIGAGTPTAGVPGAPMKLLLVNTVGKDGTTKQILTPAGDMTALPKLLPTTTLKQATATVPLSLASTSGGSPIVSIPTVNVPPNKVPTIAGVHSLPKHMPIGRPPVPPGSERESATPFKALLTQLVTIQRENLALNQERLALEKERLEFETKFGGSFVSMIQNMSTFFSNMLKHQRQDMLQSRQPVAAKEGVPSQATETKSVESKKSDSSASSPAASKATTDPRTEEVSTHDPKQPAAPAAKTPTITSSSVAVDSAPATAAIGKHPLPAPPALTPLVVNASDETVGTPVSKKRRMITRNATQPATSTTDDALKTEARQRLRLARHQHQQHGQRASGSGTGGGATPAAGNRRPKYNMWVSTNKVLIGSVGGLKKTHCRNPNFDSEETKLLISLWGDPQVQRTLITTHKKHPVIAKLAEKMREYGYNRSTEEINTRIKNLKCFYNRIKKDLETGVASETSWKHFQAMDDILTRPVFGNNRRILAAREDDARGSRQSRHGDTAPGERTGRRYSATDGGGSGSDTGTPGDQHSASGEQAGGDVHLHLDSIGVKLELASDEEKELRAVELLMRNAEQVELREPNLLIPKDEPMEMEEEDDPNDPDFEHDGGSETDDESSGMDEADKSERSTRFRRRTKRVHKPSSKAAAANAAAAAGAGNTDGPAGDGATIARSSTVTLAPSAASSSNAQAAVPVPGTIKIINYSGGGKVSLSASTINASTAAVVTVTAAPTLGGITTQAGRSGAAATTTTQSKISLVPTNFLLKPQASGMGFKQPIQLYTKPTVTIQGGKAPGTGTGPTIQPIVSIGSGTTIQPATAATPGTVAGQPMKLYLVNTMPKDGSAPKQQLIAPGAHASQLYGGPSTTLPGMPKISLQPKPTLMANAPGTMTSATLGGTAPRILKAKPAPASATGGPLRAPLGFPPKMGGFKALLNQLVGLQRENLTITRTRLTAEKERLRNEKSVANSVLRALGDLNELLVGMNAELEAVGAAEGKPVDGKCTQLQITDVRHDPDGRRSSSVNQTREQRPGTHSVAPASEDEENMKTEVISDSEEG</sequence>
<feature type="region of interest" description="Disordered" evidence="1">
    <location>
        <begin position="649"/>
        <end position="724"/>
    </location>
</feature>
<feature type="compositionally biased region" description="Acidic residues" evidence="1">
    <location>
        <begin position="204"/>
        <end position="219"/>
    </location>
</feature>
<reference evidence="3" key="2">
    <citation type="submission" date="2022-08" db="UniProtKB">
        <authorList>
            <consortium name="EnsemblMetazoa"/>
        </authorList>
    </citation>
    <scope>IDENTIFICATION</scope>
    <source>
        <strain evidence="3">STECLA/ALBI9_A</strain>
    </source>
</reference>
<feature type="region of interest" description="Disordered" evidence="1">
    <location>
        <begin position="1"/>
        <end position="42"/>
    </location>
</feature>
<dbReference type="EnsemblMetazoa" id="AALB009907-RA">
    <property type="protein sequence ID" value="AALB009907-PA"/>
    <property type="gene ID" value="AALB009907"/>
</dbReference>
<dbReference type="GO" id="GO:0016604">
    <property type="term" value="C:nuclear body"/>
    <property type="evidence" value="ECO:0007669"/>
    <property type="project" value="TreeGrafter"/>
</dbReference>
<feature type="compositionally biased region" description="Polar residues" evidence="1">
    <location>
        <begin position="262"/>
        <end position="277"/>
    </location>
</feature>
<dbReference type="VEuPathDB" id="VectorBase:AALB017687"/>
<name>A0A182FTM3_ANOAL</name>
<feature type="compositionally biased region" description="Low complexity" evidence="1">
    <location>
        <begin position="404"/>
        <end position="421"/>
    </location>
</feature>
<feature type="compositionally biased region" description="Basic and acidic residues" evidence="1">
    <location>
        <begin position="1050"/>
        <end position="1060"/>
    </location>
</feature>
<feature type="compositionally biased region" description="Polar residues" evidence="1">
    <location>
        <begin position="358"/>
        <end position="386"/>
    </location>
</feature>
<feature type="compositionally biased region" description="Basic residues" evidence="1">
    <location>
        <begin position="1100"/>
        <end position="1112"/>
    </location>
</feature>
<evidence type="ECO:0000313" key="3">
    <source>
        <dbReference type="EnsemblMetazoa" id="AALB009907-PA"/>
    </source>
</evidence>
<reference evidence="3 4" key="1">
    <citation type="journal article" date="2017" name="G3 (Bethesda)">
        <title>The Physical Genome Mapping of Anopheles albimanus Corrected Scaffold Misassemblies and Identified Interarm Rearrangements in Genus Anopheles.</title>
        <authorList>
            <person name="Artemov G.N."/>
            <person name="Peery A.N."/>
            <person name="Jiang X."/>
            <person name="Tu Z."/>
            <person name="Stegniy V.N."/>
            <person name="Sharakhova M.V."/>
            <person name="Sharakhov I.V."/>
        </authorList>
    </citation>
    <scope>NUCLEOTIDE SEQUENCE [LARGE SCALE GENOMIC DNA]</scope>
    <source>
        <strain evidence="3 4">ALBI9_A</strain>
    </source>
</reference>
<dbReference type="Proteomes" id="UP000069272">
    <property type="component" value="Chromosome 3R"/>
</dbReference>
<feature type="region of interest" description="Disordered" evidence="1">
    <location>
        <begin position="757"/>
        <end position="825"/>
    </location>
</feature>
<dbReference type="VEuPathDB" id="VectorBase:AALB20_037059"/>
<feature type="compositionally biased region" description="Low complexity" evidence="1">
    <location>
        <begin position="1113"/>
        <end position="1137"/>
    </location>
</feature>
<dbReference type="PANTHER" id="PTHR22666">
    <property type="entry name" value="MYB_SANT-LIKE DNA-BINDING DOMAIN-CONTAINING PROTEIN 1"/>
    <property type="match status" value="1"/>
</dbReference>
<dbReference type="InterPro" id="IPR044822">
    <property type="entry name" value="Myb_DNA-bind_4"/>
</dbReference>
<dbReference type="InterPro" id="IPR026095">
    <property type="entry name" value="Myb/SANT-like_DNA-bd_dom_prot"/>
</dbReference>
<feature type="region of interest" description="Disordered" evidence="1">
    <location>
        <begin position="1476"/>
        <end position="1522"/>
    </location>
</feature>
<feature type="compositionally biased region" description="Basic residues" evidence="1">
    <location>
        <begin position="792"/>
        <end position="803"/>
    </location>
</feature>
<feature type="compositionally biased region" description="Basic and acidic residues" evidence="1">
    <location>
        <begin position="957"/>
        <end position="971"/>
    </location>
</feature>
<dbReference type="Pfam" id="PF13837">
    <property type="entry name" value="Myb_DNA-bind_4"/>
    <property type="match status" value="2"/>
</dbReference>
<organism evidence="3 4">
    <name type="scientific">Anopheles albimanus</name>
    <name type="common">New world malaria mosquito</name>
    <dbReference type="NCBI Taxonomy" id="7167"/>
    <lineage>
        <taxon>Eukaryota</taxon>
        <taxon>Metazoa</taxon>
        <taxon>Ecdysozoa</taxon>
        <taxon>Arthropoda</taxon>
        <taxon>Hexapoda</taxon>
        <taxon>Insecta</taxon>
        <taxon>Pterygota</taxon>
        <taxon>Neoptera</taxon>
        <taxon>Endopterygota</taxon>
        <taxon>Diptera</taxon>
        <taxon>Nematocera</taxon>
        <taxon>Culicoidea</taxon>
        <taxon>Culicidae</taxon>
        <taxon>Anophelinae</taxon>
        <taxon>Anopheles</taxon>
    </lineage>
</organism>
<feature type="compositionally biased region" description="Acidic residues" evidence="1">
    <location>
        <begin position="1080"/>
        <end position="1090"/>
    </location>
</feature>
<feature type="region of interest" description="Disordered" evidence="1">
    <location>
        <begin position="163"/>
        <end position="423"/>
    </location>
</feature>
<feature type="region of interest" description="Disordered" evidence="1">
    <location>
        <begin position="1050"/>
        <end position="1137"/>
    </location>
</feature>
<feature type="compositionally biased region" description="Low complexity" evidence="1">
    <location>
        <begin position="239"/>
        <end position="252"/>
    </location>
</feature>
<feature type="compositionally biased region" description="Basic and acidic residues" evidence="1">
    <location>
        <begin position="166"/>
        <end position="178"/>
    </location>
</feature>
<feature type="domain" description="Myb/SANT-like DNA-binding" evidence="2">
    <location>
        <begin position="67"/>
        <end position="156"/>
    </location>
</feature>
<feature type="compositionally biased region" description="Low complexity" evidence="1">
    <location>
        <begin position="682"/>
        <end position="693"/>
    </location>
</feature>
<feature type="compositionally biased region" description="Basic and acidic residues" evidence="1">
    <location>
        <begin position="694"/>
        <end position="707"/>
    </location>
</feature>
<feature type="compositionally biased region" description="Low complexity" evidence="1">
    <location>
        <begin position="708"/>
        <end position="718"/>
    </location>
</feature>
<evidence type="ECO:0000259" key="2">
    <source>
        <dbReference type="Pfam" id="PF13837"/>
    </source>
</evidence>
<accession>A0A182FTM3</accession>
<feature type="region of interest" description="Disordered" evidence="1">
    <location>
        <begin position="957"/>
        <end position="1010"/>
    </location>
</feature>
<dbReference type="GO" id="GO:0045893">
    <property type="term" value="P:positive regulation of DNA-templated transcription"/>
    <property type="evidence" value="ECO:0007669"/>
    <property type="project" value="TreeGrafter"/>
</dbReference>
<dbReference type="PANTHER" id="PTHR22666:SF3">
    <property type="entry name" value="MYB_SANT-LIKE DNA-BINDING DOMAIN-CONTAINING PROTEIN 1"/>
    <property type="match status" value="1"/>
</dbReference>
<keyword evidence="4" id="KW-1185">Reference proteome</keyword>
<evidence type="ECO:0000256" key="1">
    <source>
        <dbReference type="SAM" id="MobiDB-lite"/>
    </source>
</evidence>
<protein>
    <recommendedName>
        <fullName evidence="2">Myb/SANT-like DNA-binding domain-containing protein</fullName>
    </recommendedName>
</protein>
<feature type="compositionally biased region" description="Acidic residues" evidence="1">
    <location>
        <begin position="1061"/>
        <end position="1072"/>
    </location>
</feature>
<dbReference type="Gene3D" id="1.10.10.60">
    <property type="entry name" value="Homeodomain-like"/>
    <property type="match status" value="2"/>
</dbReference>
<evidence type="ECO:0000313" key="4">
    <source>
        <dbReference type="Proteomes" id="UP000069272"/>
    </source>
</evidence>